<evidence type="ECO:0000256" key="2">
    <source>
        <dbReference type="ARBA" id="ARBA00023125"/>
    </source>
</evidence>
<dbReference type="InterPro" id="IPR036271">
    <property type="entry name" value="Tet_transcr_reg_TetR-rel_C_sf"/>
</dbReference>
<evidence type="ECO:0000313" key="6">
    <source>
        <dbReference type="EMBL" id="MBH8556137.1"/>
    </source>
</evidence>
<reference evidence="6 7" key="1">
    <citation type="journal article" date="2021" name="Int. J. Syst. Evol. Microbiol.">
        <title>Amazonocrinis nigriterrae gen. nov., sp. nov., Atlanticothrix silvestris gen. nov., sp. nov. and Dendronalium phyllosphericum gen. nov., sp. nov., nostocacean cyanobacteria from Brazilian environments.</title>
        <authorList>
            <person name="Alvarenga D.O."/>
            <person name="Andreote A.P.D."/>
            <person name="Branco L.H.Z."/>
            <person name="Delbaje E."/>
            <person name="Cruz R.B."/>
            <person name="Varani A.M."/>
            <person name="Fiore M.F."/>
        </authorList>
    </citation>
    <scope>NUCLEOTIDE SEQUENCE [LARGE SCALE GENOMIC DNA]</scope>
    <source>
        <strain evidence="6 7">CENA357</strain>
    </source>
</reference>
<evidence type="ECO:0000313" key="7">
    <source>
        <dbReference type="Proteomes" id="UP000599391"/>
    </source>
</evidence>
<proteinExistence type="predicted"/>
<feature type="domain" description="HTH-type transcriptional regulator MT1864/Rv1816-like C-terminal" evidence="5">
    <location>
        <begin position="88"/>
        <end position="171"/>
    </location>
</feature>
<keyword evidence="7" id="KW-1185">Reference proteome</keyword>
<dbReference type="Gene3D" id="1.10.10.60">
    <property type="entry name" value="Homeodomain-like"/>
    <property type="match status" value="1"/>
</dbReference>
<evidence type="ECO:0000259" key="5">
    <source>
        <dbReference type="Pfam" id="PF13305"/>
    </source>
</evidence>
<dbReference type="InterPro" id="IPR050109">
    <property type="entry name" value="HTH-type_TetR-like_transc_reg"/>
</dbReference>
<dbReference type="AlphaFoldDB" id="A0A8J7HJ30"/>
<accession>A0A8J7HJ30</accession>
<comment type="caution">
    <text evidence="6">The sequence shown here is derived from an EMBL/GenBank/DDBJ whole genome shotgun (WGS) entry which is preliminary data.</text>
</comment>
<dbReference type="EMBL" id="JAECZB010000105">
    <property type="protein sequence ID" value="MBH8556137.1"/>
    <property type="molecule type" value="Genomic_DNA"/>
</dbReference>
<gene>
    <name evidence="6" type="ORF">I8751_28130</name>
</gene>
<keyword evidence="1" id="KW-0805">Transcription regulation</keyword>
<evidence type="ECO:0000259" key="4">
    <source>
        <dbReference type="Pfam" id="PF00440"/>
    </source>
</evidence>
<feature type="domain" description="HTH tetR-type" evidence="4">
    <location>
        <begin position="20"/>
        <end position="60"/>
    </location>
</feature>
<dbReference type="SUPFAM" id="SSF48498">
    <property type="entry name" value="Tetracyclin repressor-like, C-terminal domain"/>
    <property type="match status" value="1"/>
</dbReference>
<dbReference type="InterPro" id="IPR001647">
    <property type="entry name" value="HTH_TetR"/>
</dbReference>
<dbReference type="GO" id="GO:0000976">
    <property type="term" value="F:transcription cis-regulatory region binding"/>
    <property type="evidence" value="ECO:0007669"/>
    <property type="project" value="TreeGrafter"/>
</dbReference>
<dbReference type="PANTHER" id="PTHR30055:SF234">
    <property type="entry name" value="HTH-TYPE TRANSCRIPTIONAL REGULATOR BETI"/>
    <property type="match status" value="1"/>
</dbReference>
<dbReference type="Proteomes" id="UP000599391">
    <property type="component" value="Unassembled WGS sequence"/>
</dbReference>
<keyword evidence="3" id="KW-0804">Transcription</keyword>
<dbReference type="GO" id="GO:0003700">
    <property type="term" value="F:DNA-binding transcription factor activity"/>
    <property type="evidence" value="ECO:0007669"/>
    <property type="project" value="TreeGrafter"/>
</dbReference>
<dbReference type="PANTHER" id="PTHR30055">
    <property type="entry name" value="HTH-TYPE TRANSCRIPTIONAL REGULATOR RUTR"/>
    <property type="match status" value="1"/>
</dbReference>
<dbReference type="SUPFAM" id="SSF46689">
    <property type="entry name" value="Homeodomain-like"/>
    <property type="match status" value="1"/>
</dbReference>
<dbReference type="Pfam" id="PF00440">
    <property type="entry name" value="TetR_N"/>
    <property type="match status" value="1"/>
</dbReference>
<sequence length="203" mass="22944">MNNLLLPKPQTFPQKTELAKATYEVFLSRGYDEATIQAVAERLRLSPELLQQSYSSKYELWYAALCQASEGLQQAVEAVTAKSPLEQLHQACLAFVEWAKKNPDAYRFLTMPRSDSMPEPDEPAPGVILFRVQMQRMVKRCIKEGIFAQQPVEAATQGLWCALHGVSDFLINIRRIPWVPELPEVVIANYVAGMQKRSSSTEN</sequence>
<protein>
    <submittedName>
        <fullName evidence="6">TetR/AcrR family transcriptional regulator</fullName>
    </submittedName>
</protein>
<organism evidence="6 7">
    <name type="scientific">Atlanticothrix silvestris CENA357</name>
    <dbReference type="NCBI Taxonomy" id="1725252"/>
    <lineage>
        <taxon>Bacteria</taxon>
        <taxon>Bacillati</taxon>
        <taxon>Cyanobacteriota</taxon>
        <taxon>Cyanophyceae</taxon>
        <taxon>Nostocales</taxon>
        <taxon>Nodulariaceae</taxon>
        <taxon>Atlanticothrix</taxon>
        <taxon>Atlanticothrix silvestris</taxon>
    </lineage>
</organism>
<keyword evidence="2" id="KW-0238">DNA-binding</keyword>
<evidence type="ECO:0000256" key="3">
    <source>
        <dbReference type="ARBA" id="ARBA00023163"/>
    </source>
</evidence>
<dbReference type="Pfam" id="PF13305">
    <property type="entry name" value="TetR_C_33"/>
    <property type="match status" value="1"/>
</dbReference>
<dbReference type="Gene3D" id="1.10.357.10">
    <property type="entry name" value="Tetracycline Repressor, domain 2"/>
    <property type="match status" value="1"/>
</dbReference>
<dbReference type="InterPro" id="IPR009057">
    <property type="entry name" value="Homeodomain-like_sf"/>
</dbReference>
<evidence type="ECO:0000256" key="1">
    <source>
        <dbReference type="ARBA" id="ARBA00023015"/>
    </source>
</evidence>
<dbReference type="InterPro" id="IPR025996">
    <property type="entry name" value="MT1864/Rv1816-like_C"/>
</dbReference>
<name>A0A8J7HJ30_9CYAN</name>